<dbReference type="Proteomes" id="UP000178912">
    <property type="component" value="Unassembled WGS sequence"/>
</dbReference>
<keyword evidence="6" id="KW-0186">Copper</keyword>
<organism evidence="7 8">
    <name type="scientific">Rhynchosporium agropyri</name>
    <dbReference type="NCBI Taxonomy" id="914238"/>
    <lineage>
        <taxon>Eukaryota</taxon>
        <taxon>Fungi</taxon>
        <taxon>Dikarya</taxon>
        <taxon>Ascomycota</taxon>
        <taxon>Pezizomycotina</taxon>
        <taxon>Leotiomycetes</taxon>
        <taxon>Helotiales</taxon>
        <taxon>Ploettnerulaceae</taxon>
        <taxon>Rhynchosporium</taxon>
    </lineage>
</organism>
<dbReference type="OrthoDB" id="161814at2759"/>
<evidence type="ECO:0000256" key="1">
    <source>
        <dbReference type="ARBA" id="ARBA00004141"/>
    </source>
</evidence>
<dbReference type="InterPro" id="IPR007274">
    <property type="entry name" value="Cop_transporter"/>
</dbReference>
<dbReference type="GO" id="GO:0005375">
    <property type="term" value="F:copper ion transmembrane transporter activity"/>
    <property type="evidence" value="ECO:0007669"/>
    <property type="project" value="UniProtKB-UniRule"/>
</dbReference>
<dbReference type="AlphaFoldDB" id="A0A1E1KXT2"/>
<protein>
    <recommendedName>
        <fullName evidence="6">Copper transport protein</fullName>
    </recommendedName>
</protein>
<evidence type="ECO:0000256" key="2">
    <source>
        <dbReference type="ARBA" id="ARBA00006921"/>
    </source>
</evidence>
<dbReference type="PANTHER" id="PTHR12483">
    <property type="entry name" value="SOLUTE CARRIER FAMILY 31 COPPER TRANSPORTERS"/>
    <property type="match status" value="1"/>
</dbReference>
<keyword evidence="6" id="KW-0187">Copper transport</keyword>
<comment type="similarity">
    <text evidence="2 6">Belongs to the copper transporter (Ctr) (TC 1.A.56) family. SLC31A subfamily.</text>
</comment>
<keyword evidence="8" id="KW-1185">Reference proteome</keyword>
<gene>
    <name evidence="7" type="ORF">RAG0_09930</name>
</gene>
<proteinExistence type="inferred from homology"/>
<name>A0A1E1KXT2_9HELO</name>
<keyword evidence="4 6" id="KW-1133">Transmembrane helix</keyword>
<dbReference type="GO" id="GO:0016020">
    <property type="term" value="C:membrane"/>
    <property type="evidence" value="ECO:0007669"/>
    <property type="project" value="UniProtKB-SubCell"/>
</dbReference>
<feature type="transmembrane region" description="Helical" evidence="6">
    <location>
        <begin position="40"/>
        <end position="58"/>
    </location>
</feature>
<evidence type="ECO:0000256" key="6">
    <source>
        <dbReference type="RuleBase" id="RU367022"/>
    </source>
</evidence>
<dbReference type="PANTHER" id="PTHR12483:SF73">
    <property type="entry name" value="COPPER TRANSPORT PROTEIN CTR3"/>
    <property type="match status" value="1"/>
</dbReference>
<accession>A0A1E1KXT2</accession>
<keyword evidence="6" id="KW-0406">Ion transport</keyword>
<reference evidence="8" key="1">
    <citation type="submission" date="2016-03" db="EMBL/GenBank/DDBJ databases">
        <authorList>
            <person name="Guldener U."/>
        </authorList>
    </citation>
    <scope>NUCLEOTIDE SEQUENCE [LARGE SCALE GENOMIC DNA]</scope>
    <source>
        <strain evidence="8">04CH-RAC-A.6.1</strain>
    </source>
</reference>
<keyword evidence="6" id="KW-0813">Transport</keyword>
<dbReference type="Pfam" id="PF04145">
    <property type="entry name" value="Ctr"/>
    <property type="match status" value="1"/>
</dbReference>
<dbReference type="EMBL" id="FJUX01000059">
    <property type="protein sequence ID" value="CZT03044.1"/>
    <property type="molecule type" value="Genomic_DNA"/>
</dbReference>
<evidence type="ECO:0000256" key="4">
    <source>
        <dbReference type="ARBA" id="ARBA00022989"/>
    </source>
</evidence>
<evidence type="ECO:0000256" key="5">
    <source>
        <dbReference type="ARBA" id="ARBA00023136"/>
    </source>
</evidence>
<keyword evidence="5 6" id="KW-0472">Membrane</keyword>
<sequence length="182" mass="20387">MDHSAMGHSGATCYMSMLWNWNTIDSCFISESWHIKSTSMFAGSCVGVIVLVMTLELLRRLSKEYDRHILHQYQRHVASMSTYITAQSPKSTPPSDSCSPPVPALPTPPFRPNLFQQMVRATLHMFQFAVAYFIMLLAMYFNGYIIISIFIGAWIGAFLFSWESVSFSGGISVKEEATACCG</sequence>
<evidence type="ECO:0000256" key="3">
    <source>
        <dbReference type="ARBA" id="ARBA00022692"/>
    </source>
</evidence>
<keyword evidence="3 6" id="KW-0812">Transmembrane</keyword>
<comment type="subcellular location">
    <subcellularLocation>
        <location evidence="1 6">Membrane</location>
        <topology evidence="1 6">Multi-pass membrane protein</topology>
    </subcellularLocation>
</comment>
<evidence type="ECO:0000313" key="8">
    <source>
        <dbReference type="Proteomes" id="UP000178912"/>
    </source>
</evidence>
<evidence type="ECO:0000313" key="7">
    <source>
        <dbReference type="EMBL" id="CZT03044.1"/>
    </source>
</evidence>